<proteinExistence type="predicted"/>
<evidence type="ECO:0000313" key="1">
    <source>
        <dbReference type="EMBL" id="OAO18090.1"/>
    </source>
</evidence>
<dbReference type="EMBL" id="LXWW01000007">
    <property type="protein sequence ID" value="OAO18090.1"/>
    <property type="molecule type" value="Genomic_DNA"/>
</dbReference>
<protein>
    <submittedName>
        <fullName evidence="1">Uncharacterized protein</fullName>
    </submittedName>
</protein>
<dbReference type="Proteomes" id="UP000078348">
    <property type="component" value="Unassembled WGS sequence"/>
</dbReference>
<organism evidence="1 2">
    <name type="scientific">Blastocystis sp. subtype 1 (strain ATCC 50177 / NandII)</name>
    <dbReference type="NCBI Taxonomy" id="478820"/>
    <lineage>
        <taxon>Eukaryota</taxon>
        <taxon>Sar</taxon>
        <taxon>Stramenopiles</taxon>
        <taxon>Bigyra</taxon>
        <taxon>Opalozoa</taxon>
        <taxon>Opalinata</taxon>
        <taxon>Blastocystidae</taxon>
        <taxon>Blastocystis</taxon>
    </lineage>
</organism>
<sequence>MDEHLYAELEKLHREMVKDPSEACLEAVCRNSTFTRFLHEPQTLIQNGFYNAVAPKKKNYFSLFDNDEEEDNHVLLPNDVDAGEIDLLAQLLAIPSIALIPFYNRCVNEEFKLLLGLSDHSSWFSCFAKSYFACRRSGFSILLSLLRHRTDNERLLSFFKSEVQDGLMLRLLDYYRYSVDCLRRVLDEGADDALLLRPFLIDEISLLLGCFYHIGSIHQLSFPECKFTLSQLASLCAYAIPEVNTLLDLEGILLLSSFTSEQTEPISNAISIGSEAHQLAPTIPNSFMLHTLFETWGSPNPDTLVSLNVALSTVALHVSPSVEEEAVQSAARYLAWVLPQTSRRVATSSFTLYWLEDAAALHLACAVADELPGTTASELSQRVWDALLRARDDRAAYDAFCVDARRLGESGLGWQELAPSAWSAAELALVAAGADSLPQERLEALAQEALRHVNGAPMEAAEALCGLLDAALRQVEATSLQSVSAWRATVIGLLSAVPPGADGVALLVAALRLLRRLCLQTPDVLNMAVAGCLTGVLDPATTEEGLDRALAATEALAGVRLQEAEAKLATKALAKSLPTVLDCVGEARPLALLRRLEGLRVGDCGVLAWLAAQHKKVLARLLEALGAVLPRRDAASCLLLPALCECLCAGPAESQTRTLHAVFKAAKSNADAWAAFFAACCRDPDAESDAVCVARLLSGGLFALAQCEEHTQKRVVAVAQRLLEPVNVLGDLLAHADADCVRAVARFLVLLATAPLPDGSTLVPRAVVETLLVASVPCFPELLGSLLLLASSQALNSPQDLLAYLPLLPTLPRAARHDFYLLLKDLSFDAEAAVVNRVLDDALDDDDALAVAALALLAKLAKQKDNVVFGVMQENHERIAEMTARWREMSKAALEPTRAKRLRVMREVKELQLFLALQEYPLFSSSPLHRILVDALTRDNFLFPFCTITSIDCEEVPAVAFTPEETAALLRLLTVVLELALGEPAMRGEVLLVSSVRGEVLLFCSVLLEVLLDTADYAAIPHDLRFCCVLLFCQLATRVSKEVFVEVVIGETHYATLYRLFTRVSNTWRDAEERNAINRVLEKMRLSD</sequence>
<gene>
    <name evidence="1" type="ORF">AV274_0161</name>
</gene>
<keyword evidence="2" id="KW-1185">Reference proteome</keyword>
<comment type="caution">
    <text evidence="1">The sequence shown here is derived from an EMBL/GenBank/DDBJ whole genome shotgun (WGS) entry which is preliminary data.</text>
</comment>
<reference evidence="1 2" key="1">
    <citation type="submission" date="2016-05" db="EMBL/GenBank/DDBJ databases">
        <title>Nuclear genome of Blastocystis sp. subtype 1 NandII.</title>
        <authorList>
            <person name="Gentekaki E."/>
            <person name="Curtis B."/>
            <person name="Stairs C."/>
            <person name="Eme L."/>
            <person name="Herman E."/>
            <person name="Klimes V."/>
            <person name="Arias M.C."/>
            <person name="Elias M."/>
            <person name="Hilliou F."/>
            <person name="Klute M."/>
            <person name="Malik S.-B."/>
            <person name="Pightling A."/>
            <person name="Rachubinski R."/>
            <person name="Salas D."/>
            <person name="Schlacht A."/>
            <person name="Suga H."/>
            <person name="Archibald J."/>
            <person name="Ball S.G."/>
            <person name="Clark G."/>
            <person name="Dacks J."/>
            <person name="Van Der Giezen M."/>
            <person name="Tsaousis A."/>
            <person name="Roger A."/>
        </authorList>
    </citation>
    <scope>NUCLEOTIDE SEQUENCE [LARGE SCALE GENOMIC DNA]</scope>
    <source>
        <strain evidence="2">ATCC 50177 / NandII</strain>
    </source>
</reference>
<dbReference type="AlphaFoldDB" id="A0A196SM02"/>
<evidence type="ECO:0000313" key="2">
    <source>
        <dbReference type="Proteomes" id="UP000078348"/>
    </source>
</evidence>
<accession>A0A196SM02</accession>
<name>A0A196SM02_BLAHN</name>